<evidence type="ECO:0000313" key="2">
    <source>
        <dbReference type="Proteomes" id="UP001303587"/>
    </source>
</evidence>
<organism evidence="1 2">
    <name type="scientific">Methanolapillus millepedarum</name>
    <dbReference type="NCBI Taxonomy" id="3028296"/>
    <lineage>
        <taxon>Archaea</taxon>
        <taxon>Methanobacteriati</taxon>
        <taxon>Methanobacteriota</taxon>
        <taxon>Stenosarchaea group</taxon>
        <taxon>Methanomicrobia</taxon>
        <taxon>Methanosarcinales</taxon>
        <taxon>Methanosarcinaceae</taxon>
        <taxon>Methanolapillus</taxon>
    </lineage>
</organism>
<keyword evidence="2" id="KW-1185">Reference proteome</keyword>
<dbReference type="EMBL" id="CP131060">
    <property type="protein sequence ID" value="WNY26168.1"/>
    <property type="molecule type" value="Genomic_DNA"/>
</dbReference>
<proteinExistence type="predicted"/>
<sequence>MFVLHLYEAGSISDVPAGYYVDTIRLRDGRTKRLAERCISKRSRRYRSFKGAETRGRNLMEMFSGIIVAVDIV</sequence>
<evidence type="ECO:0000313" key="1">
    <source>
        <dbReference type="EMBL" id="WNY26168.1"/>
    </source>
</evidence>
<dbReference type="GeneID" id="89230836"/>
<gene>
    <name evidence="1" type="ORF">MsAc7_17410</name>
</gene>
<dbReference type="Proteomes" id="UP001303587">
    <property type="component" value="Chromosome"/>
</dbReference>
<protein>
    <submittedName>
        <fullName evidence="1">Uncharacterized protein</fullName>
    </submittedName>
</protein>
<dbReference type="AlphaFoldDB" id="A0AA97A4Y7"/>
<dbReference type="RefSeq" id="WP_338102499.1">
    <property type="nucleotide sequence ID" value="NZ_CP131060.1"/>
</dbReference>
<accession>A0AA97A4Y7</accession>
<reference evidence="1 2" key="1">
    <citation type="submission" date="2023-07" db="EMBL/GenBank/DDBJ databases">
        <title>Closed genoem sequence of Methanosarcinaceae archaeon Ac7.</title>
        <authorList>
            <person name="Poehlein A."/>
            <person name="Protasov E."/>
            <person name="Platt K."/>
            <person name="Reeh H."/>
            <person name="Daniel R."/>
            <person name="Brune A."/>
        </authorList>
    </citation>
    <scope>NUCLEOTIDE SEQUENCE [LARGE SCALE GENOMIC DNA]</scope>
    <source>
        <strain evidence="1 2">Ac7</strain>
    </source>
</reference>
<name>A0AA97A4Y7_9EURY</name>